<gene>
    <name evidence="2" type="ORF">ACFO4N_12450</name>
</gene>
<keyword evidence="3" id="KW-1185">Reference proteome</keyword>
<comment type="caution">
    <text evidence="2">The sequence shown here is derived from an EMBL/GenBank/DDBJ whole genome shotgun (WGS) entry which is preliminary data.</text>
</comment>
<organism evidence="2 3">
    <name type="scientific">Camelliibacillus cellulosilyticus</name>
    <dbReference type="NCBI Taxonomy" id="2174486"/>
    <lineage>
        <taxon>Bacteria</taxon>
        <taxon>Bacillati</taxon>
        <taxon>Bacillota</taxon>
        <taxon>Bacilli</taxon>
        <taxon>Bacillales</taxon>
        <taxon>Sporolactobacillaceae</taxon>
        <taxon>Camelliibacillus</taxon>
    </lineage>
</organism>
<name>A0ABV9GMU1_9BACL</name>
<reference evidence="3" key="1">
    <citation type="journal article" date="2019" name="Int. J. Syst. Evol. Microbiol.">
        <title>The Global Catalogue of Microorganisms (GCM) 10K type strain sequencing project: providing services to taxonomists for standard genome sequencing and annotation.</title>
        <authorList>
            <consortium name="The Broad Institute Genomics Platform"/>
            <consortium name="The Broad Institute Genome Sequencing Center for Infectious Disease"/>
            <person name="Wu L."/>
            <person name="Ma J."/>
        </authorList>
    </citation>
    <scope>NUCLEOTIDE SEQUENCE [LARGE SCALE GENOMIC DNA]</scope>
    <source>
        <strain evidence="3">CGMCC 1.16306</strain>
    </source>
</reference>
<accession>A0ABV9GMU1</accession>
<keyword evidence="1" id="KW-0472">Membrane</keyword>
<protein>
    <submittedName>
        <fullName evidence="2">Uncharacterized protein</fullName>
    </submittedName>
</protein>
<evidence type="ECO:0000313" key="2">
    <source>
        <dbReference type="EMBL" id="MFC4619523.1"/>
    </source>
</evidence>
<dbReference type="EMBL" id="JBHSFW010000009">
    <property type="protein sequence ID" value="MFC4619523.1"/>
    <property type="molecule type" value="Genomic_DNA"/>
</dbReference>
<sequence>MRTRRYLKAALGTVIGGATAGFWLIVDLLTPEPIGDYLLFGLMAVANAAIGWQVGRLMEKAKKAKTQTAVEGDEKAFKFES</sequence>
<feature type="transmembrane region" description="Helical" evidence="1">
    <location>
        <begin position="7"/>
        <end position="25"/>
    </location>
</feature>
<proteinExistence type="predicted"/>
<dbReference type="Proteomes" id="UP001596022">
    <property type="component" value="Unassembled WGS sequence"/>
</dbReference>
<evidence type="ECO:0000256" key="1">
    <source>
        <dbReference type="SAM" id="Phobius"/>
    </source>
</evidence>
<feature type="transmembrane region" description="Helical" evidence="1">
    <location>
        <begin position="37"/>
        <end position="55"/>
    </location>
</feature>
<dbReference type="RefSeq" id="WP_376846617.1">
    <property type="nucleotide sequence ID" value="NZ_JBHSFW010000009.1"/>
</dbReference>
<keyword evidence="1" id="KW-1133">Transmembrane helix</keyword>
<keyword evidence="1" id="KW-0812">Transmembrane</keyword>
<evidence type="ECO:0000313" key="3">
    <source>
        <dbReference type="Proteomes" id="UP001596022"/>
    </source>
</evidence>